<evidence type="ECO:0000313" key="3">
    <source>
        <dbReference type="Proteomes" id="UP000366872"/>
    </source>
</evidence>
<reference evidence="2 3" key="1">
    <citation type="submission" date="2019-04" db="EMBL/GenBank/DDBJ databases">
        <authorList>
            <person name="Van Vliet M D."/>
        </authorList>
    </citation>
    <scope>NUCLEOTIDE SEQUENCE [LARGE SCALE GENOMIC DNA]</scope>
    <source>
        <strain evidence="2 3">F1</strain>
    </source>
</reference>
<name>A0A6C2UE96_PONDE</name>
<evidence type="ECO:0000313" key="2">
    <source>
        <dbReference type="EMBL" id="VGO17857.1"/>
    </source>
</evidence>
<dbReference type="AlphaFoldDB" id="A0A6C2UE96"/>
<accession>A0A6C2UE96</accession>
<dbReference type="Proteomes" id="UP000366872">
    <property type="component" value="Unassembled WGS sequence"/>
</dbReference>
<protein>
    <recommendedName>
        <fullName evidence="4">Protein BatD</fullName>
    </recommendedName>
</protein>
<dbReference type="EMBL" id="CAAHFG010000005">
    <property type="protein sequence ID" value="VGO17857.1"/>
    <property type="molecule type" value="Genomic_DNA"/>
</dbReference>
<feature type="chain" id="PRO_5025495579" description="Protein BatD" evidence="1">
    <location>
        <begin position="23"/>
        <end position="585"/>
    </location>
</feature>
<keyword evidence="1" id="KW-0732">Signal</keyword>
<proteinExistence type="predicted"/>
<dbReference type="PANTHER" id="PTHR40940">
    <property type="entry name" value="PROTEIN BATD-RELATED"/>
    <property type="match status" value="1"/>
</dbReference>
<dbReference type="Pfam" id="PF13584">
    <property type="entry name" value="BatD"/>
    <property type="match status" value="2"/>
</dbReference>
<dbReference type="InterPro" id="IPR025738">
    <property type="entry name" value="BatD"/>
</dbReference>
<organism evidence="2 3">
    <name type="scientific">Pontiella desulfatans</name>
    <dbReference type="NCBI Taxonomy" id="2750659"/>
    <lineage>
        <taxon>Bacteria</taxon>
        <taxon>Pseudomonadati</taxon>
        <taxon>Kiritimatiellota</taxon>
        <taxon>Kiritimatiellia</taxon>
        <taxon>Kiritimatiellales</taxon>
        <taxon>Pontiellaceae</taxon>
        <taxon>Pontiella</taxon>
    </lineage>
</organism>
<evidence type="ECO:0000256" key="1">
    <source>
        <dbReference type="SAM" id="SignalP"/>
    </source>
</evidence>
<keyword evidence="3" id="KW-1185">Reference proteome</keyword>
<dbReference type="PANTHER" id="PTHR40940:SF2">
    <property type="entry name" value="BATD"/>
    <property type="match status" value="1"/>
</dbReference>
<sequence length="585" mass="64861">MVRYSIFLVLYSIFASAGTALAADVQMSIQPQLISLLDRAVLKIEFIDCKGSAVDFPEVDGLKIQYQGQSSETRIVNMRSSSKVIHSYLITPSKTGDFPIGPVIAQYKGGEKELTGRLRVIKKADDQEAQELSELMFSEISSNREAPHVHEPFGLELKVHIRDGIQIDGNFSIRGGMPETGMDGELQWNIAGRERKEIKGSIFNVYTLVTTAKTLTAGTFAFQPEVQLNVVIPRQQRRSWGFDDPFFGDMFGRQETRPVVLDCNKLDIGVRPVPTVGRPESFTGGVGVFDFDVQVGPTEVKAGEPITIRMRIAGEGNLSQITPPTIADSHDFKLYDARTVESKNPNEIRFEQVVIPKSGSVTNIPPVSFSYFNTKTTDFRTLKQGPFPVSVQAVAQQAAQVIASMPSTIQQETKILGRDIVYLKPLPKKWNGSNETAWHASTLFKVLLALPALLLLAVAGTTARRNTLQNNVALARRQKAPKAARKHVQLAEQALRKQDGAAFHEAMWNALADYFGHRLNLPPGDVTLQAVLARVPDEKDAIASLFSTIEQRRYGIQPETDPQDEMKALLNRLSTTLKKCERMKI</sequence>
<evidence type="ECO:0008006" key="4">
    <source>
        <dbReference type="Google" id="ProtNLM"/>
    </source>
</evidence>
<feature type="signal peptide" evidence="1">
    <location>
        <begin position="1"/>
        <end position="22"/>
    </location>
</feature>
<gene>
    <name evidence="2" type="ORF">PDESU_06459</name>
</gene>